<dbReference type="PROSITE" id="PS00099">
    <property type="entry name" value="THIOLASE_3"/>
    <property type="match status" value="1"/>
</dbReference>
<dbReference type="NCBIfam" id="TIGR01930">
    <property type="entry name" value="AcCoA-C-Actrans"/>
    <property type="match status" value="1"/>
</dbReference>
<feature type="active site" description="Proton acceptor" evidence="4">
    <location>
        <position position="368"/>
    </location>
</feature>
<gene>
    <name evidence="8" type="ORF">A2W54_03555</name>
</gene>
<dbReference type="PROSITE" id="PS00098">
    <property type="entry name" value="THIOLASE_1"/>
    <property type="match status" value="1"/>
</dbReference>
<comment type="similarity">
    <text evidence="1 5">Belongs to the thiolase-like superfamily. Thiolase family.</text>
</comment>
<comment type="caution">
    <text evidence="8">The sequence shown here is derived from an EMBL/GenBank/DDBJ whole genome shotgun (WGS) entry which is preliminary data.</text>
</comment>
<evidence type="ECO:0000256" key="1">
    <source>
        <dbReference type="ARBA" id="ARBA00010982"/>
    </source>
</evidence>
<dbReference type="CDD" id="cd00751">
    <property type="entry name" value="thiolase"/>
    <property type="match status" value="1"/>
</dbReference>
<proteinExistence type="inferred from homology"/>
<feature type="domain" description="Thiolase N-terminal" evidence="6">
    <location>
        <begin position="10"/>
        <end position="249"/>
    </location>
</feature>
<feature type="active site" description="Acyl-thioester intermediate" evidence="4">
    <location>
        <position position="97"/>
    </location>
</feature>
<dbReference type="Pfam" id="PF00108">
    <property type="entry name" value="Thiolase_N"/>
    <property type="match status" value="1"/>
</dbReference>
<dbReference type="Proteomes" id="UP000178425">
    <property type="component" value="Unassembled WGS sequence"/>
</dbReference>
<dbReference type="AlphaFoldDB" id="A0A1F5WQA5"/>
<name>A0A1F5WQA5_9BACT</name>
<accession>A0A1F5WQA5</accession>
<evidence type="ECO:0000256" key="3">
    <source>
        <dbReference type="ARBA" id="ARBA00023315"/>
    </source>
</evidence>
<dbReference type="EMBL" id="MFHI01000034">
    <property type="protein sequence ID" value="OGF77852.1"/>
    <property type="molecule type" value="Genomic_DNA"/>
</dbReference>
<dbReference type="PANTHER" id="PTHR18919:SF138">
    <property type="entry name" value="ACETYL-COA C-ACETYLTRANSFERASE"/>
    <property type="match status" value="1"/>
</dbReference>
<dbReference type="PIRSF" id="PIRSF000429">
    <property type="entry name" value="Ac-CoA_Ac_transf"/>
    <property type="match status" value="1"/>
</dbReference>
<organism evidence="8 9">
    <name type="scientific">Candidatus Giovannonibacteria bacterium RIFCSPHIGHO2_02_43_13</name>
    <dbReference type="NCBI Taxonomy" id="1798330"/>
    <lineage>
        <taxon>Bacteria</taxon>
        <taxon>Candidatus Giovannoniibacteriota</taxon>
    </lineage>
</organism>
<protein>
    <recommendedName>
        <fullName evidence="10">Acetyl-CoA acetyltransferase</fullName>
    </recommendedName>
</protein>
<dbReference type="InterPro" id="IPR002155">
    <property type="entry name" value="Thiolase"/>
</dbReference>
<keyword evidence="2 5" id="KW-0808">Transferase</keyword>
<dbReference type="InterPro" id="IPR016039">
    <property type="entry name" value="Thiolase-like"/>
</dbReference>
<evidence type="ECO:0008006" key="10">
    <source>
        <dbReference type="Google" id="ProtNLM"/>
    </source>
</evidence>
<evidence type="ECO:0000256" key="4">
    <source>
        <dbReference type="PIRSR" id="PIRSR000429-1"/>
    </source>
</evidence>
<dbReference type="InterPro" id="IPR020617">
    <property type="entry name" value="Thiolase_C"/>
</dbReference>
<dbReference type="SUPFAM" id="SSF53901">
    <property type="entry name" value="Thiolase-like"/>
    <property type="match status" value="1"/>
</dbReference>
<keyword evidence="3 5" id="KW-0012">Acyltransferase</keyword>
<evidence type="ECO:0000256" key="2">
    <source>
        <dbReference type="ARBA" id="ARBA00022679"/>
    </source>
</evidence>
<sequence>MAKARKNDSFIIAAKRLPIGKRKGMFKKFTAETLAAAVIRSIIRIDHGYIDDVIIGNYGGVYELPDGTLCLKQNPAKQAVTEAGFGSLNAWTLNKVCSSGLRSVMLADSMIRAGHAKCVLAGGMESLSGFSKENILALLRDPFDGYMAYEAGEWCAEKFGIGRDEQDDWAIESYKKARFAVNSDIFQEEILSFNGMYKDEEPLIGPDEKYILSDKTIFEILNKTVGGTITASNASKNADGTAMCLVANETIAKMPGLQPLGRILEHASYAHHGDTKSFTIAPPFAIRLAVEKAGLKISDIDFFEINAAFASVVLYAMCALKLPAEKVNVNGDAISFGHPIGATGTILLIKMLYFLKHSGARYGVVSLCNAGGEATAMVVESF</sequence>
<evidence type="ECO:0000259" key="6">
    <source>
        <dbReference type="Pfam" id="PF00108"/>
    </source>
</evidence>
<evidence type="ECO:0000313" key="8">
    <source>
        <dbReference type="EMBL" id="OGF77852.1"/>
    </source>
</evidence>
<dbReference type="InterPro" id="IPR020616">
    <property type="entry name" value="Thiolase_N"/>
</dbReference>
<evidence type="ECO:0000256" key="5">
    <source>
        <dbReference type="RuleBase" id="RU003557"/>
    </source>
</evidence>
<evidence type="ECO:0000259" key="7">
    <source>
        <dbReference type="Pfam" id="PF02803"/>
    </source>
</evidence>
<dbReference type="Pfam" id="PF02803">
    <property type="entry name" value="Thiolase_C"/>
    <property type="match status" value="1"/>
</dbReference>
<dbReference type="InterPro" id="IPR020610">
    <property type="entry name" value="Thiolase_AS"/>
</dbReference>
<feature type="domain" description="Thiolase C-terminal" evidence="7">
    <location>
        <begin position="258"/>
        <end position="380"/>
    </location>
</feature>
<dbReference type="GO" id="GO:0003988">
    <property type="term" value="F:acetyl-CoA C-acyltransferase activity"/>
    <property type="evidence" value="ECO:0007669"/>
    <property type="project" value="UniProtKB-ARBA"/>
</dbReference>
<reference evidence="8 9" key="1">
    <citation type="journal article" date="2016" name="Nat. Commun.">
        <title>Thousands of microbial genomes shed light on interconnected biogeochemical processes in an aquifer system.</title>
        <authorList>
            <person name="Anantharaman K."/>
            <person name="Brown C.T."/>
            <person name="Hug L.A."/>
            <person name="Sharon I."/>
            <person name="Castelle C.J."/>
            <person name="Probst A.J."/>
            <person name="Thomas B.C."/>
            <person name="Singh A."/>
            <person name="Wilkins M.J."/>
            <person name="Karaoz U."/>
            <person name="Brodie E.L."/>
            <person name="Williams K.H."/>
            <person name="Hubbard S.S."/>
            <person name="Banfield J.F."/>
        </authorList>
    </citation>
    <scope>NUCLEOTIDE SEQUENCE [LARGE SCALE GENOMIC DNA]</scope>
</reference>
<dbReference type="Gene3D" id="3.40.47.10">
    <property type="match status" value="2"/>
</dbReference>
<evidence type="ECO:0000313" key="9">
    <source>
        <dbReference type="Proteomes" id="UP000178425"/>
    </source>
</evidence>
<dbReference type="PANTHER" id="PTHR18919">
    <property type="entry name" value="ACETYL-COA C-ACYLTRANSFERASE"/>
    <property type="match status" value="1"/>
</dbReference>
<feature type="active site" description="Proton acceptor" evidence="4">
    <location>
        <position position="338"/>
    </location>
</feature>
<dbReference type="InterPro" id="IPR020615">
    <property type="entry name" value="Thiolase_acyl_enz_int_AS"/>
</dbReference>